<feature type="signal peptide" evidence="3">
    <location>
        <begin position="1"/>
        <end position="25"/>
    </location>
</feature>
<dbReference type="PANTHER" id="PTHR30023">
    <property type="entry name" value="D-ALANYL-D-ALANINE CARBOXYPEPTIDASE"/>
    <property type="match status" value="1"/>
</dbReference>
<evidence type="ECO:0000313" key="5">
    <source>
        <dbReference type="Proteomes" id="UP000241010"/>
    </source>
</evidence>
<dbReference type="PRINTS" id="PR00922">
    <property type="entry name" value="DADACBPTASE3"/>
</dbReference>
<organism evidence="4 5">
    <name type="scientific">Cereibacter changlensis JA139</name>
    <dbReference type="NCBI Taxonomy" id="1188249"/>
    <lineage>
        <taxon>Bacteria</taxon>
        <taxon>Pseudomonadati</taxon>
        <taxon>Pseudomonadota</taxon>
        <taxon>Alphaproteobacteria</taxon>
        <taxon>Rhodobacterales</taxon>
        <taxon>Paracoccaceae</taxon>
        <taxon>Cereibacter</taxon>
    </lineage>
</organism>
<comment type="similarity">
    <text evidence="1">Belongs to the peptidase S13 family.</text>
</comment>
<dbReference type="PANTHER" id="PTHR30023:SF0">
    <property type="entry name" value="PENICILLIN-SENSITIVE CARBOXYPEPTIDASE A"/>
    <property type="match status" value="1"/>
</dbReference>
<evidence type="ECO:0000313" key="4">
    <source>
        <dbReference type="EMBL" id="PTE22525.1"/>
    </source>
</evidence>
<gene>
    <name evidence="4" type="primary">dacB</name>
    <name evidence="4" type="ORF">C5F48_06675</name>
</gene>
<dbReference type="SUPFAM" id="SSF56601">
    <property type="entry name" value="beta-lactamase/transpeptidase-like"/>
    <property type="match status" value="1"/>
</dbReference>
<dbReference type="InterPro" id="IPR000667">
    <property type="entry name" value="Peptidase_S13"/>
</dbReference>
<keyword evidence="4" id="KW-0645">Protease</keyword>
<protein>
    <submittedName>
        <fullName evidence="4">D-alanyl-D-alanine carboxypeptidase/D-alanyl-D-alanine-endopeptidase</fullName>
    </submittedName>
</protein>
<feature type="chain" id="PRO_5015529962" evidence="3">
    <location>
        <begin position="26"/>
        <end position="491"/>
    </location>
</feature>
<keyword evidence="4" id="KW-0121">Carboxypeptidase</keyword>
<dbReference type="RefSeq" id="WP_107663134.1">
    <property type="nucleotide sequence ID" value="NZ_PZKG01000020.1"/>
</dbReference>
<accession>A0A2T4JXA3</accession>
<dbReference type="Proteomes" id="UP000241010">
    <property type="component" value="Unassembled WGS sequence"/>
</dbReference>
<dbReference type="Gene3D" id="3.40.710.10">
    <property type="entry name" value="DD-peptidase/beta-lactamase superfamily"/>
    <property type="match status" value="2"/>
</dbReference>
<keyword evidence="5" id="KW-1185">Reference proteome</keyword>
<proteinExistence type="inferred from homology"/>
<dbReference type="EMBL" id="PZKG01000020">
    <property type="protein sequence ID" value="PTE22525.1"/>
    <property type="molecule type" value="Genomic_DNA"/>
</dbReference>
<dbReference type="GO" id="GO:0000270">
    <property type="term" value="P:peptidoglycan metabolic process"/>
    <property type="evidence" value="ECO:0007669"/>
    <property type="project" value="TreeGrafter"/>
</dbReference>
<dbReference type="OrthoDB" id="5372081at2"/>
<dbReference type="NCBIfam" id="TIGR00666">
    <property type="entry name" value="PBP4"/>
    <property type="match status" value="1"/>
</dbReference>
<dbReference type="AlphaFoldDB" id="A0A2T4JXA3"/>
<dbReference type="InterPro" id="IPR012338">
    <property type="entry name" value="Beta-lactam/transpept-like"/>
</dbReference>
<dbReference type="Pfam" id="PF02113">
    <property type="entry name" value="Peptidase_S13"/>
    <property type="match status" value="1"/>
</dbReference>
<keyword evidence="2" id="KW-0378">Hydrolase</keyword>
<dbReference type="GO" id="GO:0004185">
    <property type="term" value="F:serine-type carboxypeptidase activity"/>
    <property type="evidence" value="ECO:0007669"/>
    <property type="project" value="InterPro"/>
</dbReference>
<sequence length="491" mass="51805">MRISRRWMLGALLGSVAAPALPVFADAPATSPRPMRRGGPAPVVREAEELVAEARLGGSIGFVVADAATGEVLEQSDGALPLPPASVAKAVTALYALEALGAEYRYATQILGTGPVVGGVVQGDLVLAGSGDPTLSTDALGDLAARLRAAGVTGITGRYIAHAGALPAVTAIDAEQPDHVGYNPAISGLNLNYNRVYFEWRRAGSDYQVTMDARAERFVPKVSMARMQVVSRDLPVYTYAAAQGSDNWTVASTALGKGGSRWLPVRHPEAYAAEVFQTLAKAQGIELPAAQLVRVRPEGAVLASWESVPLRLILQDMLKFSTNLTAEVVGLTASGAGSLEESAKAMNLWAAARFGIAPEFHDHSGLGGGSRISAADMVTALVRAQSTLTGAELRGLLREVGLRDAKGREQRNAAVRVQAKTGTLNFVSGLAGHARAGEGRDMVFAIFCADPERRDRLTLAEREQPPGGRAWAGRARLLQSRLIERWIAVHG</sequence>
<dbReference type="Gene3D" id="3.50.80.20">
    <property type="entry name" value="D-Ala-D-Ala carboxypeptidase C, peptidase S13"/>
    <property type="match status" value="1"/>
</dbReference>
<reference evidence="4 5" key="1">
    <citation type="submission" date="2018-03" db="EMBL/GenBank/DDBJ databases">
        <title>Cereibacter changlensis.</title>
        <authorList>
            <person name="Meyer T.E."/>
            <person name="Miller S."/>
            <person name="Lodha T."/>
            <person name="Gandham S."/>
            <person name="Chintalapati S."/>
            <person name="Chintalapati V.R."/>
        </authorList>
    </citation>
    <scope>NUCLEOTIDE SEQUENCE [LARGE SCALE GENOMIC DNA]</scope>
    <source>
        <strain evidence="4 5">JA139</strain>
    </source>
</reference>
<keyword evidence="3" id="KW-0732">Signal</keyword>
<name>A0A2T4JXA3_9RHOB</name>
<evidence type="ECO:0000256" key="2">
    <source>
        <dbReference type="ARBA" id="ARBA00022801"/>
    </source>
</evidence>
<dbReference type="GO" id="GO:0006508">
    <property type="term" value="P:proteolysis"/>
    <property type="evidence" value="ECO:0007669"/>
    <property type="project" value="InterPro"/>
</dbReference>
<evidence type="ECO:0000256" key="3">
    <source>
        <dbReference type="SAM" id="SignalP"/>
    </source>
</evidence>
<evidence type="ECO:0000256" key="1">
    <source>
        <dbReference type="ARBA" id="ARBA00006096"/>
    </source>
</evidence>
<comment type="caution">
    <text evidence="4">The sequence shown here is derived from an EMBL/GenBank/DDBJ whole genome shotgun (WGS) entry which is preliminary data.</text>
</comment>